<dbReference type="InterPro" id="IPR023393">
    <property type="entry name" value="START-like_dom_sf"/>
</dbReference>
<keyword evidence="2" id="KW-1185">Reference proteome</keyword>
<protein>
    <recommendedName>
        <fullName evidence="3">VASt domain-containing protein</fullName>
    </recommendedName>
</protein>
<evidence type="ECO:0008006" key="3">
    <source>
        <dbReference type="Google" id="ProtNLM"/>
    </source>
</evidence>
<dbReference type="GeneID" id="19046289"/>
<evidence type="ECO:0000313" key="2">
    <source>
        <dbReference type="Proteomes" id="UP000013827"/>
    </source>
</evidence>
<dbReference type="AlphaFoldDB" id="A0A0D3J453"/>
<dbReference type="HOGENOM" id="CLU_1075339_0_0_1"/>
<name>A0A0D3J453_EMIH1</name>
<reference evidence="2" key="1">
    <citation type="journal article" date="2013" name="Nature">
        <title>Pan genome of the phytoplankton Emiliania underpins its global distribution.</title>
        <authorList>
            <person name="Read B.A."/>
            <person name="Kegel J."/>
            <person name="Klute M.J."/>
            <person name="Kuo A."/>
            <person name="Lefebvre S.C."/>
            <person name="Maumus F."/>
            <person name="Mayer C."/>
            <person name="Miller J."/>
            <person name="Monier A."/>
            <person name="Salamov A."/>
            <person name="Young J."/>
            <person name="Aguilar M."/>
            <person name="Claverie J.M."/>
            <person name="Frickenhaus S."/>
            <person name="Gonzalez K."/>
            <person name="Herman E.K."/>
            <person name="Lin Y.C."/>
            <person name="Napier J."/>
            <person name="Ogata H."/>
            <person name="Sarno A.F."/>
            <person name="Shmutz J."/>
            <person name="Schroeder D."/>
            <person name="de Vargas C."/>
            <person name="Verret F."/>
            <person name="von Dassow P."/>
            <person name="Valentin K."/>
            <person name="Van de Peer Y."/>
            <person name="Wheeler G."/>
            <person name="Dacks J.B."/>
            <person name="Delwiche C.F."/>
            <person name="Dyhrman S.T."/>
            <person name="Glockner G."/>
            <person name="John U."/>
            <person name="Richards T."/>
            <person name="Worden A.Z."/>
            <person name="Zhang X."/>
            <person name="Grigoriev I.V."/>
            <person name="Allen A.E."/>
            <person name="Bidle K."/>
            <person name="Borodovsky M."/>
            <person name="Bowler C."/>
            <person name="Brownlee C."/>
            <person name="Cock J.M."/>
            <person name="Elias M."/>
            <person name="Gladyshev V.N."/>
            <person name="Groth M."/>
            <person name="Guda C."/>
            <person name="Hadaegh A."/>
            <person name="Iglesias-Rodriguez M.D."/>
            <person name="Jenkins J."/>
            <person name="Jones B.M."/>
            <person name="Lawson T."/>
            <person name="Leese F."/>
            <person name="Lindquist E."/>
            <person name="Lobanov A."/>
            <person name="Lomsadze A."/>
            <person name="Malik S.B."/>
            <person name="Marsh M.E."/>
            <person name="Mackinder L."/>
            <person name="Mock T."/>
            <person name="Mueller-Roeber B."/>
            <person name="Pagarete A."/>
            <person name="Parker M."/>
            <person name="Probert I."/>
            <person name="Quesneville H."/>
            <person name="Raines C."/>
            <person name="Rensing S.A."/>
            <person name="Riano-Pachon D.M."/>
            <person name="Richier S."/>
            <person name="Rokitta S."/>
            <person name="Shiraiwa Y."/>
            <person name="Soanes D.M."/>
            <person name="van der Giezen M."/>
            <person name="Wahlund T.M."/>
            <person name="Williams B."/>
            <person name="Wilson W."/>
            <person name="Wolfe G."/>
            <person name="Wurch L.L."/>
        </authorList>
    </citation>
    <scope>NUCLEOTIDE SEQUENCE</scope>
</reference>
<dbReference type="EnsemblProtists" id="EOD18288">
    <property type="protein sequence ID" value="EOD18288"/>
    <property type="gene ID" value="EMIHUDRAFT_349956"/>
</dbReference>
<dbReference type="Gene3D" id="3.30.530.20">
    <property type="match status" value="1"/>
</dbReference>
<sequence length="259" mass="28531">MLSALGVLASPPSIHASYSTVVNVHVSDLMPVFLSDELNFEWDSRLSSQEMVYSHTHGTLSYQQRAMPFPLAPRDTLLKCGVRVLRRQSRLTSECRSVRDDVAVPPRPGAVRLHLEHTTWRIEALPAVKGVPRTALSLDITVPPDAAHGVPAAVVRHVQKKSLRDSVDSLLAASKRLHLPPHRDFLSWQRTREEARAAERRSGQQGGGEWTEWGGLPSGSLAATSLLVVAHCTAFAVLAIVHPRGSWRRSVRLVASFVM</sequence>
<accession>A0A0D3J453</accession>
<organism evidence="1 2">
    <name type="scientific">Emiliania huxleyi (strain CCMP1516)</name>
    <dbReference type="NCBI Taxonomy" id="280463"/>
    <lineage>
        <taxon>Eukaryota</taxon>
        <taxon>Haptista</taxon>
        <taxon>Haptophyta</taxon>
        <taxon>Prymnesiophyceae</taxon>
        <taxon>Isochrysidales</taxon>
        <taxon>Noelaerhabdaceae</taxon>
        <taxon>Emiliania</taxon>
    </lineage>
</organism>
<dbReference type="PaxDb" id="2903-EOD18288"/>
<dbReference type="RefSeq" id="XP_005770717.1">
    <property type="nucleotide sequence ID" value="XM_005770660.1"/>
</dbReference>
<evidence type="ECO:0000313" key="1">
    <source>
        <dbReference type="EnsemblProtists" id="EOD18288"/>
    </source>
</evidence>
<proteinExistence type="predicted"/>
<reference evidence="1" key="2">
    <citation type="submission" date="2024-10" db="UniProtKB">
        <authorList>
            <consortium name="EnsemblProtists"/>
        </authorList>
    </citation>
    <scope>IDENTIFICATION</scope>
</reference>
<dbReference type="SUPFAM" id="SSF55961">
    <property type="entry name" value="Bet v1-like"/>
    <property type="match status" value="1"/>
</dbReference>
<dbReference type="KEGG" id="ehx:EMIHUDRAFT_349956"/>
<dbReference type="Proteomes" id="UP000013827">
    <property type="component" value="Unassembled WGS sequence"/>
</dbReference>